<name>A0A7J8QVE0_GOSDV</name>
<evidence type="ECO:0000313" key="4">
    <source>
        <dbReference type="Proteomes" id="UP000593561"/>
    </source>
</evidence>
<dbReference type="GO" id="GO:0009506">
    <property type="term" value="C:plasmodesma"/>
    <property type="evidence" value="ECO:0007669"/>
    <property type="project" value="TreeGrafter"/>
</dbReference>
<organism evidence="3 4">
    <name type="scientific">Gossypium davidsonii</name>
    <name type="common">Davidson's cotton</name>
    <name type="synonym">Gossypium klotzschianum subsp. davidsonii</name>
    <dbReference type="NCBI Taxonomy" id="34287"/>
    <lineage>
        <taxon>Eukaryota</taxon>
        <taxon>Viridiplantae</taxon>
        <taxon>Streptophyta</taxon>
        <taxon>Embryophyta</taxon>
        <taxon>Tracheophyta</taxon>
        <taxon>Spermatophyta</taxon>
        <taxon>Magnoliopsida</taxon>
        <taxon>eudicotyledons</taxon>
        <taxon>Gunneridae</taxon>
        <taxon>Pentapetalae</taxon>
        <taxon>rosids</taxon>
        <taxon>malvids</taxon>
        <taxon>Malvales</taxon>
        <taxon>Malvaceae</taxon>
        <taxon>Malvoideae</taxon>
        <taxon>Gossypium</taxon>
    </lineage>
</organism>
<dbReference type="SMART" id="SM00220">
    <property type="entry name" value="S_TKc"/>
    <property type="match status" value="1"/>
</dbReference>
<feature type="region of interest" description="Disordered" evidence="1">
    <location>
        <begin position="415"/>
        <end position="439"/>
    </location>
</feature>
<dbReference type="Gene3D" id="1.10.510.10">
    <property type="entry name" value="Transferase(Phosphotransferase) domain 1"/>
    <property type="match status" value="1"/>
</dbReference>
<dbReference type="InterPro" id="IPR008271">
    <property type="entry name" value="Ser/Thr_kinase_AS"/>
</dbReference>
<dbReference type="InterPro" id="IPR011009">
    <property type="entry name" value="Kinase-like_dom_sf"/>
</dbReference>
<dbReference type="PANTHER" id="PTHR27003:SF439">
    <property type="entry name" value="RECEPTOR-LIKE PROTEIN KINASE FERONIA"/>
    <property type="match status" value="1"/>
</dbReference>
<protein>
    <recommendedName>
        <fullName evidence="2">Protein kinase domain-containing protein</fullName>
    </recommendedName>
</protein>
<reference evidence="3 4" key="1">
    <citation type="journal article" date="2019" name="Genome Biol. Evol.">
        <title>Insights into the evolution of the New World diploid cottons (Gossypium, subgenus Houzingenia) based on genome sequencing.</title>
        <authorList>
            <person name="Grover C.E."/>
            <person name="Arick M.A. 2nd"/>
            <person name="Thrash A."/>
            <person name="Conover J.L."/>
            <person name="Sanders W.S."/>
            <person name="Peterson D.G."/>
            <person name="Frelichowski J.E."/>
            <person name="Scheffler J.A."/>
            <person name="Scheffler B.E."/>
            <person name="Wendel J.F."/>
        </authorList>
    </citation>
    <scope>NUCLEOTIDE SEQUENCE [LARGE SCALE GENOMIC DNA]</scope>
    <source>
        <strain evidence="3">27</strain>
        <tissue evidence="3">Leaf</tissue>
    </source>
</reference>
<proteinExistence type="predicted"/>
<dbReference type="PANTHER" id="PTHR27003">
    <property type="entry name" value="OS07G0166700 PROTEIN"/>
    <property type="match status" value="1"/>
</dbReference>
<evidence type="ECO:0000256" key="1">
    <source>
        <dbReference type="SAM" id="MobiDB-lite"/>
    </source>
</evidence>
<dbReference type="GO" id="GO:0005886">
    <property type="term" value="C:plasma membrane"/>
    <property type="evidence" value="ECO:0007669"/>
    <property type="project" value="TreeGrafter"/>
</dbReference>
<dbReference type="PROSITE" id="PS50011">
    <property type="entry name" value="PROTEIN_KINASE_DOM"/>
    <property type="match status" value="1"/>
</dbReference>
<dbReference type="Proteomes" id="UP000593561">
    <property type="component" value="Unassembled WGS sequence"/>
</dbReference>
<dbReference type="Gene3D" id="2.60.120.430">
    <property type="entry name" value="Galactose-binding lectin"/>
    <property type="match status" value="1"/>
</dbReference>
<comment type="caution">
    <text evidence="3">The sequence shown here is derived from an EMBL/GenBank/DDBJ whole genome shotgun (WGS) entry which is preliminary data.</text>
</comment>
<accession>A0A7J8QVE0</accession>
<gene>
    <name evidence="3" type="ORF">Godav_018077</name>
</gene>
<dbReference type="GO" id="GO:0005524">
    <property type="term" value="F:ATP binding"/>
    <property type="evidence" value="ECO:0007669"/>
    <property type="project" value="InterPro"/>
</dbReference>
<dbReference type="Pfam" id="PF00069">
    <property type="entry name" value="Pkinase"/>
    <property type="match status" value="1"/>
</dbReference>
<feature type="non-terminal residue" evidence="3">
    <location>
        <position position="439"/>
    </location>
</feature>
<dbReference type="InterPro" id="IPR045272">
    <property type="entry name" value="ANXUR1/2-like"/>
</dbReference>
<feature type="domain" description="Protein kinase" evidence="2">
    <location>
        <begin position="98"/>
        <end position="405"/>
    </location>
</feature>
<dbReference type="InterPro" id="IPR000719">
    <property type="entry name" value="Prot_kinase_dom"/>
</dbReference>
<evidence type="ECO:0000259" key="2">
    <source>
        <dbReference type="PROSITE" id="PS50011"/>
    </source>
</evidence>
<evidence type="ECO:0000313" key="3">
    <source>
        <dbReference type="EMBL" id="MBA0605508.1"/>
    </source>
</evidence>
<dbReference type="PROSITE" id="PS00108">
    <property type="entry name" value="PROTEIN_KINASE_ST"/>
    <property type="match status" value="1"/>
</dbReference>
<sequence>QYIVVPVIADFNFTPYHLIKNIAIDCSSPSTNVSSPDSLTKAVSPPPSSVDNVPYSTARLSYSQFTYSIPLTSSSKFIRLHFNPTSYPDFNDPSKKVFFSVEDEGQRLKLTFTRSLVITDSHAFINAIEVASMPINLYYTLEIDDDGVPFVGQAEESLCTLGNNTTLEMMYRVEVGRSEIMLVENTRMFRGWLTDDAYLTIAKPSALLVNESINLTFSNDTPSYSAPREKQRLEICVGAAQGLQYLHSGEKHTIIHQDIKTTNIVLDENWVAKVLDFGVGPTNMSQTYVSTVVKGSFGYMDPEYYRRGQLTKKSNVYSFGVVLCEILCARPPTSRSTEKNKVSLATWAQECYRNESLYNIIYPFLKGKISSECLKKITKVAMSYLHDDGIERPSLDAVVWGLQFALQLQASAEEEPLKPNASGGFEEDMDEFKNIRNGR</sequence>
<dbReference type="GO" id="GO:0004714">
    <property type="term" value="F:transmembrane receptor protein tyrosine kinase activity"/>
    <property type="evidence" value="ECO:0007669"/>
    <property type="project" value="InterPro"/>
</dbReference>
<dbReference type="SUPFAM" id="SSF56112">
    <property type="entry name" value="Protein kinase-like (PK-like)"/>
    <property type="match status" value="1"/>
</dbReference>
<keyword evidence="4" id="KW-1185">Reference proteome</keyword>
<dbReference type="AlphaFoldDB" id="A0A7J8QVE0"/>
<dbReference type="EMBL" id="JABFAC010000001">
    <property type="protein sequence ID" value="MBA0605508.1"/>
    <property type="molecule type" value="Genomic_DNA"/>
</dbReference>